<keyword evidence="4" id="KW-1133">Transmembrane helix</keyword>
<feature type="transmembrane region" description="Helical" evidence="4">
    <location>
        <begin position="203"/>
        <end position="226"/>
    </location>
</feature>
<dbReference type="AlphaFoldDB" id="A0A420BF09"/>
<feature type="transmembrane region" description="Helical" evidence="4">
    <location>
        <begin position="59"/>
        <end position="79"/>
    </location>
</feature>
<comment type="caution">
    <text evidence="6">The sequence shown here is derived from an EMBL/GenBank/DDBJ whole genome shotgun (WGS) entry which is preliminary data.</text>
</comment>
<dbReference type="RefSeq" id="WP_120257086.1">
    <property type="nucleotide sequence ID" value="NZ_RAPY01000001.1"/>
</dbReference>
<keyword evidence="1" id="KW-0805">Transcription regulation</keyword>
<dbReference type="PANTHER" id="PTHR43280:SF29">
    <property type="entry name" value="ARAC-FAMILY TRANSCRIPTIONAL REGULATOR"/>
    <property type="match status" value="1"/>
</dbReference>
<evidence type="ECO:0000256" key="1">
    <source>
        <dbReference type="ARBA" id="ARBA00023015"/>
    </source>
</evidence>
<dbReference type="Gene3D" id="1.10.10.60">
    <property type="entry name" value="Homeodomain-like"/>
    <property type="match status" value="2"/>
</dbReference>
<organism evidence="6 7">
    <name type="scientific">Sphingobacterium detergens</name>
    <dbReference type="NCBI Taxonomy" id="1145106"/>
    <lineage>
        <taxon>Bacteria</taxon>
        <taxon>Pseudomonadati</taxon>
        <taxon>Bacteroidota</taxon>
        <taxon>Sphingobacteriia</taxon>
        <taxon>Sphingobacteriales</taxon>
        <taxon>Sphingobacteriaceae</taxon>
        <taxon>Sphingobacterium</taxon>
    </lineage>
</organism>
<dbReference type="GO" id="GO:0043565">
    <property type="term" value="F:sequence-specific DNA binding"/>
    <property type="evidence" value="ECO:0007669"/>
    <property type="project" value="InterPro"/>
</dbReference>
<feature type="transmembrane region" description="Helical" evidence="4">
    <location>
        <begin position="32"/>
        <end position="53"/>
    </location>
</feature>
<protein>
    <submittedName>
        <fullName evidence="6">AraC-like DNA-binding protein</fullName>
    </submittedName>
</protein>
<dbReference type="EMBL" id="RAPY01000001">
    <property type="protein sequence ID" value="RKE55286.1"/>
    <property type="molecule type" value="Genomic_DNA"/>
</dbReference>
<feature type="transmembrane region" description="Helical" evidence="4">
    <location>
        <begin position="91"/>
        <end position="113"/>
    </location>
</feature>
<keyword evidence="4" id="KW-0812">Transmembrane</keyword>
<evidence type="ECO:0000256" key="4">
    <source>
        <dbReference type="SAM" id="Phobius"/>
    </source>
</evidence>
<evidence type="ECO:0000313" key="7">
    <source>
        <dbReference type="Proteomes" id="UP000286246"/>
    </source>
</evidence>
<dbReference type="GO" id="GO:0003700">
    <property type="term" value="F:DNA-binding transcription factor activity"/>
    <property type="evidence" value="ECO:0007669"/>
    <property type="project" value="InterPro"/>
</dbReference>
<keyword evidence="3" id="KW-0804">Transcription</keyword>
<dbReference type="Pfam" id="PF12833">
    <property type="entry name" value="HTH_18"/>
    <property type="match status" value="1"/>
</dbReference>
<dbReference type="PANTHER" id="PTHR43280">
    <property type="entry name" value="ARAC-FAMILY TRANSCRIPTIONAL REGULATOR"/>
    <property type="match status" value="1"/>
</dbReference>
<sequence>MNYIIIVGATQALMALGVLLKDKKNNGQHDNILSYLLASIFLHLAISFALNVFWPNSKIHQQFNTFIALAYPGLLWCYIRFLEHKGKPIDILLAMFPSIGASIGYFWIAAYVINHSGELPPFIKLYNSISGYAYTILYIVYPLKILAKTHTIPTFWKLEKRMVRLAASLFLFVGLAFLIISIWTRLSDISVYFNLIHLWLRLIIYSILAVICISIIYVKVSSFLYVHLYQQEQAKPHILDHQHENRLDSSMGKPRYPFAEENERNAGIDYVGILAKVENLMSQHKVFLDPSLTLDILATKVDVSRHHLSETLNQYQEKSFYQYVNEYRIKEVITLMDLYKSKGETINILAMAFQAGFHSKSSFNQYFKKVQGCTPSAYLKAKPHYNLVNT</sequence>
<evidence type="ECO:0000313" key="6">
    <source>
        <dbReference type="EMBL" id="RKE55286.1"/>
    </source>
</evidence>
<dbReference type="InterPro" id="IPR018060">
    <property type="entry name" value="HTH_AraC"/>
</dbReference>
<evidence type="ECO:0000256" key="3">
    <source>
        <dbReference type="ARBA" id="ARBA00023163"/>
    </source>
</evidence>
<keyword evidence="2 6" id="KW-0238">DNA-binding</keyword>
<keyword evidence="7" id="KW-1185">Reference proteome</keyword>
<evidence type="ECO:0000259" key="5">
    <source>
        <dbReference type="PROSITE" id="PS01124"/>
    </source>
</evidence>
<dbReference type="Proteomes" id="UP000286246">
    <property type="component" value="Unassembled WGS sequence"/>
</dbReference>
<evidence type="ECO:0000256" key="2">
    <source>
        <dbReference type="ARBA" id="ARBA00023125"/>
    </source>
</evidence>
<reference evidence="6 7" key="1">
    <citation type="submission" date="2018-09" db="EMBL/GenBank/DDBJ databases">
        <title>Genomic Encyclopedia of Type Strains, Phase III (KMG-III): the genomes of soil and plant-associated and newly described type strains.</title>
        <authorList>
            <person name="Whitman W."/>
        </authorList>
    </citation>
    <scope>NUCLEOTIDE SEQUENCE [LARGE SCALE GENOMIC DNA]</scope>
    <source>
        <strain evidence="6 7">CECT 7938</strain>
    </source>
</reference>
<dbReference type="SUPFAM" id="SSF46689">
    <property type="entry name" value="Homeodomain-like"/>
    <property type="match status" value="1"/>
</dbReference>
<accession>A0A420BF09</accession>
<name>A0A420BF09_SPHD1</name>
<proteinExistence type="predicted"/>
<dbReference type="SMART" id="SM00342">
    <property type="entry name" value="HTH_ARAC"/>
    <property type="match status" value="1"/>
</dbReference>
<feature type="transmembrane region" description="Helical" evidence="4">
    <location>
        <begin position="125"/>
        <end position="141"/>
    </location>
</feature>
<gene>
    <name evidence="6" type="ORF">DFQ12_0117</name>
</gene>
<dbReference type="OrthoDB" id="9779074at2"/>
<dbReference type="PROSITE" id="PS01124">
    <property type="entry name" value="HTH_ARAC_FAMILY_2"/>
    <property type="match status" value="1"/>
</dbReference>
<feature type="domain" description="HTH araC/xylS-type" evidence="5">
    <location>
        <begin position="271"/>
        <end position="381"/>
    </location>
</feature>
<dbReference type="InterPro" id="IPR009057">
    <property type="entry name" value="Homeodomain-like_sf"/>
</dbReference>
<feature type="transmembrane region" description="Helical" evidence="4">
    <location>
        <begin position="162"/>
        <end position="183"/>
    </location>
</feature>
<keyword evidence="4" id="KW-0472">Membrane</keyword>